<evidence type="ECO:0000313" key="2">
    <source>
        <dbReference type="Proteomes" id="UP000308600"/>
    </source>
</evidence>
<proteinExistence type="predicted"/>
<organism evidence="1 2">
    <name type="scientific">Pluteus cervinus</name>
    <dbReference type="NCBI Taxonomy" id="181527"/>
    <lineage>
        <taxon>Eukaryota</taxon>
        <taxon>Fungi</taxon>
        <taxon>Dikarya</taxon>
        <taxon>Basidiomycota</taxon>
        <taxon>Agaricomycotina</taxon>
        <taxon>Agaricomycetes</taxon>
        <taxon>Agaricomycetidae</taxon>
        <taxon>Agaricales</taxon>
        <taxon>Pluteineae</taxon>
        <taxon>Pluteaceae</taxon>
        <taxon>Pluteus</taxon>
    </lineage>
</organism>
<dbReference type="EMBL" id="ML208645">
    <property type="protein sequence ID" value="TFK61585.1"/>
    <property type="molecule type" value="Genomic_DNA"/>
</dbReference>
<gene>
    <name evidence="1" type="ORF">BDN72DRAFT_965078</name>
</gene>
<protein>
    <submittedName>
        <fullName evidence="1">Uncharacterized protein</fullName>
    </submittedName>
</protein>
<reference evidence="1 2" key="1">
    <citation type="journal article" date="2019" name="Nat. Ecol. Evol.">
        <title>Megaphylogeny resolves global patterns of mushroom evolution.</title>
        <authorList>
            <person name="Varga T."/>
            <person name="Krizsan K."/>
            <person name="Foldi C."/>
            <person name="Dima B."/>
            <person name="Sanchez-Garcia M."/>
            <person name="Sanchez-Ramirez S."/>
            <person name="Szollosi G.J."/>
            <person name="Szarkandi J.G."/>
            <person name="Papp V."/>
            <person name="Albert L."/>
            <person name="Andreopoulos W."/>
            <person name="Angelini C."/>
            <person name="Antonin V."/>
            <person name="Barry K.W."/>
            <person name="Bougher N.L."/>
            <person name="Buchanan P."/>
            <person name="Buyck B."/>
            <person name="Bense V."/>
            <person name="Catcheside P."/>
            <person name="Chovatia M."/>
            <person name="Cooper J."/>
            <person name="Damon W."/>
            <person name="Desjardin D."/>
            <person name="Finy P."/>
            <person name="Geml J."/>
            <person name="Haridas S."/>
            <person name="Hughes K."/>
            <person name="Justo A."/>
            <person name="Karasinski D."/>
            <person name="Kautmanova I."/>
            <person name="Kiss B."/>
            <person name="Kocsube S."/>
            <person name="Kotiranta H."/>
            <person name="LaButti K.M."/>
            <person name="Lechner B.E."/>
            <person name="Liimatainen K."/>
            <person name="Lipzen A."/>
            <person name="Lukacs Z."/>
            <person name="Mihaltcheva S."/>
            <person name="Morgado L.N."/>
            <person name="Niskanen T."/>
            <person name="Noordeloos M.E."/>
            <person name="Ohm R.A."/>
            <person name="Ortiz-Santana B."/>
            <person name="Ovrebo C."/>
            <person name="Racz N."/>
            <person name="Riley R."/>
            <person name="Savchenko A."/>
            <person name="Shiryaev A."/>
            <person name="Soop K."/>
            <person name="Spirin V."/>
            <person name="Szebenyi C."/>
            <person name="Tomsovsky M."/>
            <person name="Tulloss R.E."/>
            <person name="Uehling J."/>
            <person name="Grigoriev I.V."/>
            <person name="Vagvolgyi C."/>
            <person name="Papp T."/>
            <person name="Martin F.M."/>
            <person name="Miettinen O."/>
            <person name="Hibbett D.S."/>
            <person name="Nagy L.G."/>
        </authorList>
    </citation>
    <scope>NUCLEOTIDE SEQUENCE [LARGE SCALE GENOMIC DNA]</scope>
    <source>
        <strain evidence="1 2">NL-1719</strain>
    </source>
</reference>
<sequence length="274" mass="31729">MSDQAQPILPPEIEEIIFSLCAQSDLINSRNLITVAKRVYQWLIPQLYEVVIFRGDKNHGRPKFSSELLSVHGRHVRHILFWDIKPSKQTCIHDPATCLSWCPSVVDVALWYPDTEYNQQLIDQLLGLRLTHLSFNVMSFYTAATSLGVYVSFRYLTHLELIGSDITSELHEIKEYFPAMTHLAMDGNRRYSVDEILHYWGNQLEVLIWFIYKSDLLAAHKSGHYASTYPKVALMCSNRREYLRNWDESARGGPNSMWRTGEDMVKDQCRDAGL</sequence>
<evidence type="ECO:0000313" key="1">
    <source>
        <dbReference type="EMBL" id="TFK61585.1"/>
    </source>
</evidence>
<keyword evidence="2" id="KW-1185">Reference proteome</keyword>
<name>A0ACD3A790_9AGAR</name>
<dbReference type="Proteomes" id="UP000308600">
    <property type="component" value="Unassembled WGS sequence"/>
</dbReference>
<accession>A0ACD3A790</accession>